<feature type="coiled-coil region" evidence="23">
    <location>
        <begin position="76"/>
        <end position="103"/>
    </location>
</feature>
<dbReference type="EMBL" id="LR899010">
    <property type="protein sequence ID" value="CAD7080991.1"/>
    <property type="molecule type" value="Genomic_DNA"/>
</dbReference>
<dbReference type="GO" id="GO:0046872">
    <property type="term" value="F:metal ion binding"/>
    <property type="evidence" value="ECO:0007669"/>
    <property type="project" value="UniProtKB-KW"/>
</dbReference>
<keyword evidence="12" id="KW-0735">Signal-anchor</keyword>
<keyword evidence="16" id="KW-0472">Membrane</keyword>
<evidence type="ECO:0000256" key="4">
    <source>
        <dbReference type="ARBA" id="ARBA00005537"/>
    </source>
</evidence>
<name>A0A7R8YPQ3_HERIL</name>
<evidence type="ECO:0000256" key="9">
    <source>
        <dbReference type="ARBA" id="ARBA00022692"/>
    </source>
</evidence>
<dbReference type="InterPro" id="IPR001173">
    <property type="entry name" value="Glyco_trans_2-like"/>
</dbReference>
<comment type="catalytic activity">
    <reaction evidence="20">
        <text>L-threonyl-[protein] + UDP-N-acetyl-alpha-D-galactosamine = a 3-O-[N-acetyl-alpha-D-galactosaminyl]-L-threonyl-[protein] + UDP + H(+)</text>
        <dbReference type="Rhea" id="RHEA:52424"/>
        <dbReference type="Rhea" id="RHEA-COMP:11060"/>
        <dbReference type="Rhea" id="RHEA-COMP:11689"/>
        <dbReference type="ChEBI" id="CHEBI:15378"/>
        <dbReference type="ChEBI" id="CHEBI:30013"/>
        <dbReference type="ChEBI" id="CHEBI:58223"/>
        <dbReference type="ChEBI" id="CHEBI:67138"/>
        <dbReference type="ChEBI" id="CHEBI:87075"/>
        <dbReference type="EC" id="2.4.1.41"/>
    </reaction>
</comment>
<dbReference type="SUPFAM" id="SSF50370">
    <property type="entry name" value="Ricin B-like lectins"/>
    <property type="match status" value="1"/>
</dbReference>
<dbReference type="PANTHER" id="PTHR11675">
    <property type="entry name" value="N-ACETYLGALACTOSAMINYLTRANSFERASE"/>
    <property type="match status" value="1"/>
</dbReference>
<evidence type="ECO:0000256" key="22">
    <source>
        <dbReference type="RuleBase" id="RU361242"/>
    </source>
</evidence>
<dbReference type="UniPathway" id="UPA00378"/>
<keyword evidence="8 22" id="KW-0808">Transferase</keyword>
<dbReference type="PANTHER" id="PTHR11675:SF134">
    <property type="entry name" value="N-ACETYLGALACTOSAMINYLTRANSFERASE 4-RELATED"/>
    <property type="match status" value="1"/>
</dbReference>
<comment type="catalytic activity">
    <reaction evidence="21">
        <text>L-seryl-[protein] + UDP-N-acetyl-alpha-D-galactosamine = a 3-O-[N-acetyl-alpha-D-galactosaminyl]-L-seryl-[protein] + UDP + H(+)</text>
        <dbReference type="Rhea" id="RHEA:23956"/>
        <dbReference type="Rhea" id="RHEA-COMP:9863"/>
        <dbReference type="Rhea" id="RHEA-COMP:12788"/>
        <dbReference type="ChEBI" id="CHEBI:15378"/>
        <dbReference type="ChEBI" id="CHEBI:29999"/>
        <dbReference type="ChEBI" id="CHEBI:53604"/>
        <dbReference type="ChEBI" id="CHEBI:58223"/>
        <dbReference type="ChEBI" id="CHEBI:67138"/>
        <dbReference type="EC" id="2.4.1.41"/>
    </reaction>
</comment>
<dbReference type="Pfam" id="PF00652">
    <property type="entry name" value="Ricin_B_lectin"/>
    <property type="match status" value="1"/>
</dbReference>
<keyword evidence="7 22" id="KW-0328">Glycosyltransferase</keyword>
<keyword evidence="17 22" id="KW-1015">Disulfide bond</keyword>
<dbReference type="AlphaFoldDB" id="A0A7R8YPQ3"/>
<feature type="domain" description="Ricin B lectin" evidence="24">
    <location>
        <begin position="783"/>
        <end position="912"/>
    </location>
</feature>
<keyword evidence="13" id="KW-1133">Transmembrane helix</keyword>
<dbReference type="SMART" id="SM00458">
    <property type="entry name" value="RICIN"/>
    <property type="match status" value="1"/>
</dbReference>
<dbReference type="SUPFAM" id="SSF53448">
    <property type="entry name" value="Nucleotide-diphospho-sugar transferases"/>
    <property type="match status" value="1"/>
</dbReference>
<organism evidence="25 26">
    <name type="scientific">Hermetia illucens</name>
    <name type="common">Black soldier fly</name>
    <dbReference type="NCBI Taxonomy" id="343691"/>
    <lineage>
        <taxon>Eukaryota</taxon>
        <taxon>Metazoa</taxon>
        <taxon>Ecdysozoa</taxon>
        <taxon>Arthropoda</taxon>
        <taxon>Hexapoda</taxon>
        <taxon>Insecta</taxon>
        <taxon>Pterygota</taxon>
        <taxon>Neoptera</taxon>
        <taxon>Endopterygota</taxon>
        <taxon>Diptera</taxon>
        <taxon>Brachycera</taxon>
        <taxon>Stratiomyomorpha</taxon>
        <taxon>Stratiomyidae</taxon>
        <taxon>Hermetiinae</taxon>
        <taxon>Hermetia</taxon>
    </lineage>
</organism>
<dbReference type="InterPro" id="IPR035992">
    <property type="entry name" value="Ricin_B-like_lectins"/>
</dbReference>
<evidence type="ECO:0000256" key="7">
    <source>
        <dbReference type="ARBA" id="ARBA00022676"/>
    </source>
</evidence>
<evidence type="ECO:0000256" key="6">
    <source>
        <dbReference type="ARBA" id="ARBA00012644"/>
    </source>
</evidence>
<evidence type="ECO:0000256" key="21">
    <source>
        <dbReference type="ARBA" id="ARBA00052209"/>
    </source>
</evidence>
<dbReference type="InterPro" id="IPR045885">
    <property type="entry name" value="GalNAc-T"/>
</dbReference>
<dbReference type="GO" id="GO:0004653">
    <property type="term" value="F:polypeptide N-acetylgalactosaminyltransferase activity"/>
    <property type="evidence" value="ECO:0007669"/>
    <property type="project" value="UniProtKB-EC"/>
</dbReference>
<keyword evidence="26" id="KW-1185">Reference proteome</keyword>
<dbReference type="Pfam" id="PF05769">
    <property type="entry name" value="SIKE"/>
    <property type="match status" value="1"/>
</dbReference>
<evidence type="ECO:0000256" key="10">
    <source>
        <dbReference type="ARBA" id="ARBA00022723"/>
    </source>
</evidence>
<dbReference type="GO" id="GO:0030246">
    <property type="term" value="F:carbohydrate binding"/>
    <property type="evidence" value="ECO:0007669"/>
    <property type="project" value="UniProtKB-KW"/>
</dbReference>
<evidence type="ECO:0000256" key="20">
    <source>
        <dbReference type="ARBA" id="ARBA00050905"/>
    </source>
</evidence>
<keyword evidence="14 22" id="KW-0333">Golgi apparatus</keyword>
<comment type="pathway">
    <text evidence="3 22">Protein modification; protein glycosylation.</text>
</comment>
<dbReference type="CDD" id="cd02510">
    <property type="entry name" value="pp-GalNAc-T"/>
    <property type="match status" value="1"/>
</dbReference>
<dbReference type="Gene3D" id="3.90.550.10">
    <property type="entry name" value="Spore Coat Polysaccharide Biosynthesis Protein SpsA, Chain A"/>
    <property type="match status" value="1"/>
</dbReference>
<evidence type="ECO:0000256" key="18">
    <source>
        <dbReference type="ARBA" id="ARBA00023180"/>
    </source>
</evidence>
<evidence type="ECO:0000256" key="3">
    <source>
        <dbReference type="ARBA" id="ARBA00004922"/>
    </source>
</evidence>
<evidence type="ECO:0000313" key="25">
    <source>
        <dbReference type="EMBL" id="CAD7080991.1"/>
    </source>
</evidence>
<dbReference type="Proteomes" id="UP000594454">
    <property type="component" value="Chromosome 2"/>
</dbReference>
<dbReference type="OrthoDB" id="21214at2759"/>
<keyword evidence="10" id="KW-0479">Metal-binding</keyword>
<reference evidence="25 26" key="1">
    <citation type="submission" date="2020-11" db="EMBL/GenBank/DDBJ databases">
        <authorList>
            <person name="Wallbank WR R."/>
            <person name="Pardo Diaz C."/>
            <person name="Kozak K."/>
            <person name="Martin S."/>
            <person name="Jiggins C."/>
            <person name="Moest M."/>
            <person name="Warren A I."/>
            <person name="Generalovic N T."/>
            <person name="Byers J.R.P. K."/>
            <person name="Montejo-Kovacevich G."/>
            <person name="Yen C E."/>
        </authorList>
    </citation>
    <scope>NUCLEOTIDE SEQUENCE [LARGE SCALE GENOMIC DNA]</scope>
</reference>
<dbReference type="Gene3D" id="2.80.10.50">
    <property type="match status" value="1"/>
</dbReference>
<comment type="cofactor">
    <cofactor evidence="1 22">
        <name>Mn(2+)</name>
        <dbReference type="ChEBI" id="CHEBI:29035"/>
    </cofactor>
</comment>
<evidence type="ECO:0000256" key="5">
    <source>
        <dbReference type="ARBA" id="ARBA00005680"/>
    </source>
</evidence>
<dbReference type="Pfam" id="PF00535">
    <property type="entry name" value="Glycos_transf_2"/>
    <property type="match status" value="1"/>
</dbReference>
<keyword evidence="19 22" id="KW-0464">Manganese</keyword>
<evidence type="ECO:0000256" key="16">
    <source>
        <dbReference type="ARBA" id="ARBA00023136"/>
    </source>
</evidence>
<dbReference type="InterPro" id="IPR000772">
    <property type="entry name" value="Ricin_B_lectin"/>
</dbReference>
<dbReference type="GO" id="GO:0006493">
    <property type="term" value="P:protein O-linked glycosylation"/>
    <property type="evidence" value="ECO:0007669"/>
    <property type="project" value="TreeGrafter"/>
</dbReference>
<evidence type="ECO:0000259" key="24">
    <source>
        <dbReference type="SMART" id="SM00458"/>
    </source>
</evidence>
<dbReference type="GO" id="GO:0000139">
    <property type="term" value="C:Golgi membrane"/>
    <property type="evidence" value="ECO:0007669"/>
    <property type="project" value="UniProtKB-SubCell"/>
</dbReference>
<evidence type="ECO:0000256" key="17">
    <source>
        <dbReference type="ARBA" id="ARBA00023157"/>
    </source>
</evidence>
<keyword evidence="18" id="KW-0325">Glycoprotein</keyword>
<dbReference type="FunCoup" id="A0A7R8YPQ3">
    <property type="interactions" value="816"/>
</dbReference>
<protein>
    <recommendedName>
        <fullName evidence="6 22">Polypeptide N-acetylgalactosaminyltransferase</fullName>
        <ecNumber evidence="22">2.4.1.-</ecNumber>
    </recommendedName>
    <alternativeName>
        <fullName evidence="22">Protein-UDP acetylgalactosaminyltransferase</fullName>
    </alternativeName>
</protein>
<accession>A0A7R8YPQ3</accession>
<keyword evidence="11 22" id="KW-0430">Lectin</keyword>
<evidence type="ECO:0000256" key="14">
    <source>
        <dbReference type="ARBA" id="ARBA00023034"/>
    </source>
</evidence>
<keyword evidence="9" id="KW-0812">Transmembrane</keyword>
<evidence type="ECO:0000256" key="23">
    <source>
        <dbReference type="SAM" id="Coils"/>
    </source>
</evidence>
<evidence type="ECO:0000256" key="12">
    <source>
        <dbReference type="ARBA" id="ARBA00022968"/>
    </source>
</evidence>
<keyword evidence="15 23" id="KW-0175">Coiled coil</keyword>
<dbReference type="FunFam" id="2.80.10.50:FF:000011">
    <property type="entry name" value="Polypeptide N-acetylgalactosaminyltransferase"/>
    <property type="match status" value="1"/>
</dbReference>
<evidence type="ECO:0000256" key="2">
    <source>
        <dbReference type="ARBA" id="ARBA00004323"/>
    </source>
</evidence>
<dbReference type="InterPro" id="IPR008555">
    <property type="entry name" value="SIKE"/>
</dbReference>
<comment type="subcellular location">
    <subcellularLocation>
        <location evidence="2 22">Golgi apparatus membrane</location>
        <topology evidence="2 22">Single-pass type II membrane protein</topology>
    </subcellularLocation>
</comment>
<evidence type="ECO:0000313" key="26">
    <source>
        <dbReference type="Proteomes" id="UP000594454"/>
    </source>
</evidence>
<evidence type="ECO:0000256" key="11">
    <source>
        <dbReference type="ARBA" id="ARBA00022734"/>
    </source>
</evidence>
<evidence type="ECO:0000256" key="1">
    <source>
        <dbReference type="ARBA" id="ARBA00001936"/>
    </source>
</evidence>
<proteinExistence type="inferred from homology"/>
<sequence length="935" mass="107738">MSITVGQIILDAQRVANGAKDLEARTNALLVEAEGNNRQIETMKQFRDDLDSLNKLCRDKSNADMVNRINQQNPSIREIRQENRELKASLEDHQRALELIMHKYREHMHHKILNSKVNLKDTYNAKLSEVVRQQEEKISEMAAVMQKAASMDDEALNRELEMMQRLRIENQGLREMLQISQQFGSASCRFNVDEKAIQTEADVSSVQQTQHQLDNRKGLLNDSNAIETISFFQLKGKSSSRWLINAKRRTLEPIERNVWLYAILERILNALCVRRYSVLIPRFLLPVPTASMPNHLSKIRIVCWRADSNSSFTLSPLIASVLSLVAHKILINIPENAEKKSSLLCEISHSTGPDFTNPDFYRSQNLVNLPQFAAQVFNRHPKKFEFDPNDLKDWHDEEAYQKALARKGLGEQGQPAELVNPDKEKERTMFRANGYNAMLSDQISLNRSVPDIRNPGCIHKKYLSKLPQVSIVIPFYDEHWSPLLRSCFAILNRTPPELLKEIILVDDASTKEFLGEKLEKYVSQYVPKTRIVRLPERSGLIVARLAGAKVATADILIFFDSHVEPNYNWLPPLIDPIARNPRACVCPFIDVIAYNTFEYRSQDEGARGAFDWRFYYKRLPLLKEDLEDKTKPFRSPIMAGGLFAIGRDFFWELGGYDEGLDIWGGEQYELSFKIWMCGGEMLDAPCSRVGHIYRGPGGHLSNPRTNDFLHKNYKRVAEVWMDEYKEYLYMREPNRYAKLDAGDLTKQKALREKLQCKSFKWFMEEIAFDLPKKYPPIEPPDYASGAIRSDTSNNLCIDTLNVGHRQEVGLYPCASDLVYPQSNQYWALSWHKDLRLKMKADCLDVSESYRNAPVVLYECHLQGGNQLWQYDVENKWLVHGSGKSCLEADLKNHKVYVNRCDPANLKMKWSFGHVNRTALAELKINKHQVSEEEGL</sequence>
<evidence type="ECO:0000256" key="8">
    <source>
        <dbReference type="ARBA" id="ARBA00022679"/>
    </source>
</evidence>
<evidence type="ECO:0000256" key="15">
    <source>
        <dbReference type="ARBA" id="ARBA00023054"/>
    </source>
</evidence>
<dbReference type="CDD" id="cd23439">
    <property type="entry name" value="beta-trefoil_Ricin_GALNT10-like"/>
    <property type="match status" value="1"/>
</dbReference>
<dbReference type="InterPro" id="IPR029044">
    <property type="entry name" value="Nucleotide-diphossugar_trans"/>
</dbReference>
<comment type="similarity">
    <text evidence="5 22">Belongs to the glycosyltransferase 2 family. GalNAc-T subfamily.</text>
</comment>
<dbReference type="PROSITE" id="PS50231">
    <property type="entry name" value="RICIN_B_LECTIN"/>
    <property type="match status" value="1"/>
</dbReference>
<dbReference type="FunFam" id="3.90.550.10:FF:000029">
    <property type="entry name" value="Polypeptide N-acetylgalactosaminyltransferase"/>
    <property type="match status" value="1"/>
</dbReference>
<evidence type="ECO:0000256" key="13">
    <source>
        <dbReference type="ARBA" id="ARBA00022989"/>
    </source>
</evidence>
<dbReference type="InParanoid" id="A0A7R8YPQ3"/>
<gene>
    <name evidence="25" type="ORF">HERILL_LOCUS4118</name>
</gene>
<dbReference type="EC" id="2.4.1.-" evidence="22"/>
<comment type="similarity">
    <text evidence="4">Belongs to the SIKE family.</text>
</comment>
<evidence type="ECO:0000256" key="19">
    <source>
        <dbReference type="ARBA" id="ARBA00023211"/>
    </source>
</evidence>